<protein>
    <recommendedName>
        <fullName evidence="2">Cadherin domain-containing protein</fullName>
    </recommendedName>
</protein>
<feature type="chain" id="PRO_5028215274" description="Cadherin domain-containing protein" evidence="1">
    <location>
        <begin position="23"/>
        <end position="1109"/>
    </location>
</feature>
<dbReference type="Gene3D" id="2.60.40.10">
    <property type="entry name" value="Immunoglobulins"/>
    <property type="match status" value="5"/>
</dbReference>
<dbReference type="PROSITE" id="PS50268">
    <property type="entry name" value="CADHERIN_2"/>
    <property type="match status" value="1"/>
</dbReference>
<dbReference type="InterPro" id="IPR015919">
    <property type="entry name" value="Cadherin-like_sf"/>
</dbReference>
<feature type="signal peptide" evidence="1">
    <location>
        <begin position="1"/>
        <end position="22"/>
    </location>
</feature>
<dbReference type="InterPro" id="IPR002126">
    <property type="entry name" value="Cadherin-like_dom"/>
</dbReference>
<dbReference type="PANTHER" id="PTHR21559">
    <property type="entry name" value="DYSTROGLYCAN-RELATED"/>
    <property type="match status" value="1"/>
</dbReference>
<dbReference type="PANTHER" id="PTHR21559:SF21">
    <property type="entry name" value="DYSTROGLYCAN 1"/>
    <property type="match status" value="1"/>
</dbReference>
<dbReference type="InterPro" id="IPR006644">
    <property type="entry name" value="Cadg"/>
</dbReference>
<organism evidence="3">
    <name type="scientific">uncultured Thiotrichaceae bacterium</name>
    <dbReference type="NCBI Taxonomy" id="298394"/>
    <lineage>
        <taxon>Bacteria</taxon>
        <taxon>Pseudomonadati</taxon>
        <taxon>Pseudomonadota</taxon>
        <taxon>Gammaproteobacteria</taxon>
        <taxon>Thiotrichales</taxon>
        <taxon>Thiotrichaceae</taxon>
        <taxon>environmental samples</taxon>
    </lineage>
</organism>
<evidence type="ECO:0000256" key="1">
    <source>
        <dbReference type="SAM" id="SignalP"/>
    </source>
</evidence>
<proteinExistence type="predicted"/>
<dbReference type="GO" id="GO:0005509">
    <property type="term" value="F:calcium ion binding"/>
    <property type="evidence" value="ECO:0007669"/>
    <property type="project" value="InterPro"/>
</dbReference>
<accession>A0A6S6U8C1</accession>
<dbReference type="SUPFAM" id="SSF49313">
    <property type="entry name" value="Cadherin-like"/>
    <property type="match status" value="5"/>
</dbReference>
<dbReference type="Pfam" id="PF08811">
    <property type="entry name" value="DUF1800"/>
    <property type="match status" value="1"/>
</dbReference>
<dbReference type="InterPro" id="IPR014917">
    <property type="entry name" value="DUF1800"/>
</dbReference>
<sequence length="1109" mass="121531">MKYLLYCGLVVVSGGSVGTAFAAVANTPPVISGTPTTAATPNTPYLFQPIASDADGDTLSFVIKKQPAWTEFNEATGELSGTPVATDHKNYSNIRIGANDGTKTTWLNRFSIRVSNTKPTISGTPEKTVYPNAAYTFQPTASDADGDELSFVIKNQPAWANFNEATGELSGTPTTEDRNKYKNIRIGATDGQQTQWSTTFSITVPNTLPVISGTPENAILAGQDYSFLPLANDTDGDELSYSIKNKPVWADFNSETGLLSGTPGAEHRKNHSGIRIGVKDVGTKTVWLKSFSIRVNNNLPVISGTPDTRAKVGEIYSFTPTATDDDNEALRFTISKRPRWATFNKATGELSGTPALRDEGQSFENVTIKAIDTKSGKATLAAFSINVVNENYDEPPIISGVPETTINSGQAYRFTPVTQYSGGGELTFSINNKPDWADFDESTGTLSGTPQASNAGNSNNIRISVSDSIQDAVKLDAFKIKVNAVQTSYKDAHRLLVQASFGPTTASLEAIMKNGITAWVDEQLDADSAYQSTGDAHQTHLERTLEIARAAEPGTAWDATAVFNQTTASHTVDDYQMATWWENALGHPTKTAHGSDQLRQRVAYALSQIMVVSNKEAPLYQRGESLAFYYDILARNALGNFRTLLNEVTRSPTMGLYLSHQGNEKADPDAATRPDENFAREVIQLFSIGLYELNLDGSPNRDGNPDTYPDAGDQLVPTYTQDDIAEMAKVMTGWDLVGNNRYGKNTSRTGDYTQFMEFTPSEHEDEVAEGGDGMVTIMGQTFTLNSGADGSGLDAALDLLFQHPNTGPFISHLLIQRMVTSNPSSEYVARVASVFNNNGSGVRGDLKAVVRAILLDTEARNSLQQFNPAFGKGKEPLLALTQFLRAFNVRPLDGWLGKDKQTPVNGVYWYKYPERDFAQGALRANSVFNFYLPDFVPSDTYFNQNRQTAPELQIQTDQTLVEMNNKLLSLITNGEVNKIQTISNKTLAEWAAAGKNFWSGEFMMIDFDEELRIYEQALDGDSNGDFANMIATDPVTDERYKSQAIDTLLEHLNQKLLGGTMPNEHRAALKHYLLDGHRATRNDNYKEAWANIKDAVRFIITSNAFMVQK</sequence>
<dbReference type="InterPro" id="IPR013783">
    <property type="entry name" value="Ig-like_fold"/>
</dbReference>
<feature type="domain" description="Cadherin" evidence="2">
    <location>
        <begin position="321"/>
        <end position="398"/>
    </location>
</feature>
<evidence type="ECO:0000259" key="2">
    <source>
        <dbReference type="PROSITE" id="PS50268"/>
    </source>
</evidence>
<dbReference type="GO" id="GO:0007156">
    <property type="term" value="P:homophilic cell adhesion via plasma membrane adhesion molecules"/>
    <property type="evidence" value="ECO:0007669"/>
    <property type="project" value="InterPro"/>
</dbReference>
<dbReference type="GO" id="GO:0016011">
    <property type="term" value="C:dystroglycan complex"/>
    <property type="evidence" value="ECO:0007669"/>
    <property type="project" value="TreeGrafter"/>
</dbReference>
<keyword evidence="1" id="KW-0732">Signal</keyword>
<name>A0A6S6U8C1_9GAMM</name>
<gene>
    <name evidence="3" type="ORF">HELGO_WM18735</name>
</gene>
<dbReference type="EMBL" id="CACVAT010000426">
    <property type="protein sequence ID" value="CAA6826497.1"/>
    <property type="molecule type" value="Genomic_DNA"/>
</dbReference>
<dbReference type="GO" id="GO:0043236">
    <property type="term" value="F:laminin binding"/>
    <property type="evidence" value="ECO:0007669"/>
    <property type="project" value="TreeGrafter"/>
</dbReference>
<reference evidence="3" key="1">
    <citation type="submission" date="2020-01" db="EMBL/GenBank/DDBJ databases">
        <authorList>
            <person name="Meier V. D."/>
            <person name="Meier V D."/>
        </authorList>
    </citation>
    <scope>NUCLEOTIDE SEQUENCE</scope>
    <source>
        <strain evidence="3">HLG_WM_MAG_09</strain>
    </source>
</reference>
<dbReference type="AlphaFoldDB" id="A0A6S6U8C1"/>
<dbReference type="Pfam" id="PF05345">
    <property type="entry name" value="He_PIG"/>
    <property type="match status" value="4"/>
</dbReference>
<evidence type="ECO:0000313" key="3">
    <source>
        <dbReference type="EMBL" id="CAA6826497.1"/>
    </source>
</evidence>
<dbReference type="SMART" id="SM00736">
    <property type="entry name" value="CADG"/>
    <property type="match status" value="4"/>
</dbReference>